<dbReference type="AlphaFoldDB" id="A0AAV8UWX9"/>
<dbReference type="PROSITE" id="PS00626">
    <property type="entry name" value="RCC1_2"/>
    <property type="match status" value="3"/>
</dbReference>
<keyword evidence="5" id="KW-1185">Reference proteome</keyword>
<dbReference type="Pfam" id="PF25390">
    <property type="entry name" value="WD40_RLD"/>
    <property type="match status" value="1"/>
</dbReference>
<sequence length="426" mass="46070">MALNELENGDGEESLKGFYTWGRAKNYRLGRATDTNNVRRPELVAALAGIDVKQGACGGGHTCVVLLDHRLFVFGYSQYGQVGLGDRVDVNAPSQVKIMKDAHEVHDVVQVACGRYHTIALTASGDVYTWGGGKNGRLGHGDEKIRTLPAKVVALTSPVKFIACGYHSSIAITEQGVYSWGWGAHGQLGHGDSNDRLSPQKMKSINDNIVFVTCGDRHGFALTAEGEVYGWGSNEFGQLGFGDRGEIILKPVKLENLSGLIIKEISSGDRHSAALTNTGVVYTWGCGSDGQCGHGSYHHSPRPKALLSIPEPVVHVVCGHNFSMALTVDHNVYAWGSNMYGQLGCYMTESSVAKPTKIAMNSRVRGLACGHFHGLLWTGPDEGLNKSGRERSEEELDKAASGLLQKLEEDRVSRSKMINTLEKLCT</sequence>
<dbReference type="InterPro" id="IPR009091">
    <property type="entry name" value="RCC1/BLIP-II"/>
</dbReference>
<dbReference type="SUPFAM" id="SSF50985">
    <property type="entry name" value="RCC1/BLIP-II"/>
    <property type="match status" value="1"/>
</dbReference>
<keyword evidence="1" id="KW-0677">Repeat</keyword>
<evidence type="ECO:0000256" key="1">
    <source>
        <dbReference type="ARBA" id="ARBA00022737"/>
    </source>
</evidence>
<evidence type="ECO:0000259" key="3">
    <source>
        <dbReference type="Pfam" id="PF25390"/>
    </source>
</evidence>
<dbReference type="InterPro" id="IPR000408">
    <property type="entry name" value="Reg_chr_condens"/>
</dbReference>
<proteinExistence type="predicted"/>
<comment type="caution">
    <text evidence="4">The sequence shown here is derived from an EMBL/GenBank/DDBJ whole genome shotgun (WGS) entry which is preliminary data.</text>
</comment>
<feature type="repeat" description="RCC1" evidence="2">
    <location>
        <begin position="226"/>
        <end position="278"/>
    </location>
</feature>
<feature type="repeat" description="RCC1" evidence="2">
    <location>
        <begin position="69"/>
        <end position="124"/>
    </location>
</feature>
<gene>
    <name evidence="4" type="ORF">NDN08_003364</name>
</gene>
<feature type="repeat" description="RCC1" evidence="2">
    <location>
        <begin position="330"/>
        <end position="380"/>
    </location>
</feature>
<dbReference type="PANTHER" id="PTHR22870:SF408">
    <property type="entry name" value="OS09G0560450 PROTEIN"/>
    <property type="match status" value="1"/>
</dbReference>
<organism evidence="4 5">
    <name type="scientific">Rhodosorus marinus</name>
    <dbReference type="NCBI Taxonomy" id="101924"/>
    <lineage>
        <taxon>Eukaryota</taxon>
        <taxon>Rhodophyta</taxon>
        <taxon>Stylonematophyceae</taxon>
        <taxon>Stylonematales</taxon>
        <taxon>Stylonemataceae</taxon>
        <taxon>Rhodosorus</taxon>
    </lineage>
</organism>
<dbReference type="EMBL" id="JAMWBK010000003">
    <property type="protein sequence ID" value="KAJ8906880.1"/>
    <property type="molecule type" value="Genomic_DNA"/>
</dbReference>
<evidence type="ECO:0000313" key="4">
    <source>
        <dbReference type="EMBL" id="KAJ8906880.1"/>
    </source>
</evidence>
<dbReference type="Pfam" id="PF00415">
    <property type="entry name" value="RCC1"/>
    <property type="match status" value="3"/>
</dbReference>
<evidence type="ECO:0000256" key="2">
    <source>
        <dbReference type="PROSITE-ProRule" id="PRU00235"/>
    </source>
</evidence>
<dbReference type="PRINTS" id="PR00633">
    <property type="entry name" value="RCCNDNSATION"/>
</dbReference>
<feature type="repeat" description="RCC1" evidence="2">
    <location>
        <begin position="279"/>
        <end position="329"/>
    </location>
</feature>
<dbReference type="PANTHER" id="PTHR22870">
    <property type="entry name" value="REGULATOR OF CHROMOSOME CONDENSATION"/>
    <property type="match status" value="1"/>
</dbReference>
<evidence type="ECO:0000313" key="5">
    <source>
        <dbReference type="Proteomes" id="UP001157974"/>
    </source>
</evidence>
<dbReference type="InterPro" id="IPR051210">
    <property type="entry name" value="Ub_ligase/GEF_domain"/>
</dbReference>
<reference evidence="4 5" key="1">
    <citation type="journal article" date="2023" name="Nat. Commun.">
        <title>Origin of minicircular mitochondrial genomes in red algae.</title>
        <authorList>
            <person name="Lee Y."/>
            <person name="Cho C.H."/>
            <person name="Lee Y.M."/>
            <person name="Park S.I."/>
            <person name="Yang J.H."/>
            <person name="West J.A."/>
            <person name="Bhattacharya D."/>
            <person name="Yoon H.S."/>
        </authorList>
    </citation>
    <scope>NUCLEOTIDE SEQUENCE [LARGE SCALE GENOMIC DNA]</scope>
    <source>
        <strain evidence="4 5">CCMP1338</strain>
        <tissue evidence="4">Whole cell</tissue>
    </source>
</reference>
<feature type="repeat" description="RCC1" evidence="2">
    <location>
        <begin position="16"/>
        <end position="68"/>
    </location>
</feature>
<feature type="repeat" description="RCC1" evidence="2">
    <location>
        <begin position="125"/>
        <end position="175"/>
    </location>
</feature>
<accession>A0AAV8UWX9</accession>
<protein>
    <recommendedName>
        <fullName evidence="3">RCC1-like domain-containing protein</fullName>
    </recommendedName>
</protein>
<dbReference type="InterPro" id="IPR058923">
    <property type="entry name" value="RCC1-like_dom"/>
</dbReference>
<dbReference type="Gene3D" id="2.130.10.30">
    <property type="entry name" value="Regulator of chromosome condensation 1/beta-lactamase-inhibitor protein II"/>
    <property type="match status" value="2"/>
</dbReference>
<dbReference type="Proteomes" id="UP001157974">
    <property type="component" value="Unassembled WGS sequence"/>
</dbReference>
<feature type="domain" description="RCC1-like" evidence="3">
    <location>
        <begin position="202"/>
        <end position="378"/>
    </location>
</feature>
<feature type="repeat" description="RCC1" evidence="2">
    <location>
        <begin position="175"/>
        <end position="225"/>
    </location>
</feature>
<dbReference type="PROSITE" id="PS50012">
    <property type="entry name" value="RCC1_3"/>
    <property type="match status" value="7"/>
</dbReference>
<name>A0AAV8UWX9_9RHOD</name>